<sequence length="178" mass="20576">MTKKIHFIDKLLYRFTGLLRCRIIRGNHGEPYLERYHLFRLPGGGGAYIHRFLASDPDRGLHDHPWDKAIGMVLAGGYTEERLDENKVVTRSLGPGAINRITATDFHRVVLPHQREAWTFFAHSKKHKDWGFLTNIGNSQESFTPHESVNSEGSHENWWINAARGRNSEREPLLPRQQ</sequence>
<gene>
    <name evidence="1" type="ORF">JV46_08010</name>
</gene>
<evidence type="ECO:0000313" key="2">
    <source>
        <dbReference type="Proteomes" id="UP000030856"/>
    </source>
</evidence>
<protein>
    <submittedName>
        <fullName evidence="1">Uncharacterized protein</fullName>
    </submittedName>
</protein>
<comment type="caution">
    <text evidence="1">The sequence shown here is derived from an EMBL/GenBank/DDBJ whole genome shotgun (WGS) entry which is preliminary data.</text>
</comment>
<dbReference type="GeneID" id="86990799"/>
<dbReference type="STRING" id="2340.JV46_08010"/>
<organism evidence="1 2">
    <name type="scientific">Solemya velum gill symbiont</name>
    <dbReference type="NCBI Taxonomy" id="2340"/>
    <lineage>
        <taxon>Bacteria</taxon>
        <taxon>Pseudomonadati</taxon>
        <taxon>Pseudomonadota</taxon>
        <taxon>Gammaproteobacteria</taxon>
        <taxon>sulfur-oxidizing symbionts</taxon>
    </lineage>
</organism>
<accession>A0A0B0HA51</accession>
<dbReference type="Proteomes" id="UP000030856">
    <property type="component" value="Unassembled WGS sequence"/>
</dbReference>
<dbReference type="EMBL" id="JRAA01000002">
    <property type="protein sequence ID" value="KHF24744.1"/>
    <property type="molecule type" value="Genomic_DNA"/>
</dbReference>
<dbReference type="RefSeq" id="WP_052132135.1">
    <property type="nucleotide sequence ID" value="NZ_JRAA01000002.1"/>
</dbReference>
<dbReference type="OrthoDB" id="950196at2"/>
<reference evidence="1 2" key="1">
    <citation type="journal article" date="2014" name="BMC Genomics">
        <title>The genome of the intracellular bacterium of the coastal bivalve, Solemya velum: a blueprint for thriving in and out of symbiosis.</title>
        <authorList>
            <person name="Dmytrenko O."/>
            <person name="Russell S.L."/>
            <person name="Loo W.T."/>
            <person name="Fontanez K.M."/>
            <person name="Liao L."/>
            <person name="Roeselers G."/>
            <person name="Sharma R."/>
            <person name="Stewart F.J."/>
            <person name="Newton I.L."/>
            <person name="Woyke T."/>
            <person name="Wu D."/>
            <person name="Lang J.M."/>
            <person name="Eisen J.A."/>
            <person name="Cavanaugh C.M."/>
        </authorList>
    </citation>
    <scope>NUCLEOTIDE SEQUENCE [LARGE SCALE GENOMIC DNA]</scope>
    <source>
        <strain evidence="1 2">WH</strain>
    </source>
</reference>
<proteinExistence type="predicted"/>
<keyword evidence="2" id="KW-1185">Reference proteome</keyword>
<dbReference type="AlphaFoldDB" id="A0A0B0HA51"/>
<evidence type="ECO:0000313" key="1">
    <source>
        <dbReference type="EMBL" id="KHF24744.1"/>
    </source>
</evidence>
<name>A0A0B0HA51_SOVGS</name>
<dbReference type="eggNOG" id="COG1917">
    <property type="taxonomic scope" value="Bacteria"/>
</dbReference>